<dbReference type="AlphaFoldDB" id="A0A166RWT5"/>
<dbReference type="InterPro" id="IPR029030">
    <property type="entry name" value="Caspase-like_dom_sf"/>
</dbReference>
<evidence type="ECO:0000313" key="7">
    <source>
        <dbReference type="Proteomes" id="UP000076584"/>
    </source>
</evidence>
<keyword evidence="7" id="KW-1185">Reference proteome</keyword>
<reference evidence="6 7" key="1">
    <citation type="submission" date="2015-06" db="EMBL/GenBank/DDBJ databases">
        <title>Survival trade-offs in plant roots during colonization by closely related pathogenic and mutualistic fungi.</title>
        <authorList>
            <person name="Hacquard S."/>
            <person name="Kracher B."/>
            <person name="Hiruma K."/>
            <person name="Weinman A."/>
            <person name="Muench P."/>
            <person name="Garrido Oter R."/>
            <person name="Ver Loren van Themaat E."/>
            <person name="Dallerey J.-F."/>
            <person name="Damm U."/>
            <person name="Henrissat B."/>
            <person name="Lespinet O."/>
            <person name="Thon M."/>
            <person name="Kemen E."/>
            <person name="McHardy A.C."/>
            <person name="Schulze-Lefert P."/>
            <person name="O'Connell R.J."/>
        </authorList>
    </citation>
    <scope>NUCLEOTIDE SEQUENCE [LARGE SCALE GENOMIC DNA]</scope>
    <source>
        <strain evidence="6 7">MAFF 238704</strain>
    </source>
</reference>
<evidence type="ECO:0000256" key="1">
    <source>
        <dbReference type="ARBA" id="ARBA00009005"/>
    </source>
</evidence>
<evidence type="ECO:0000313" key="6">
    <source>
        <dbReference type="EMBL" id="KZL69873.1"/>
    </source>
</evidence>
<organism evidence="6 7">
    <name type="scientific">Colletotrichum incanum</name>
    <name type="common">Soybean anthracnose fungus</name>
    <dbReference type="NCBI Taxonomy" id="1573173"/>
    <lineage>
        <taxon>Eukaryota</taxon>
        <taxon>Fungi</taxon>
        <taxon>Dikarya</taxon>
        <taxon>Ascomycota</taxon>
        <taxon>Pezizomycotina</taxon>
        <taxon>Sordariomycetes</taxon>
        <taxon>Hypocreomycetidae</taxon>
        <taxon>Glomerellales</taxon>
        <taxon>Glomerellaceae</taxon>
        <taxon>Colletotrichum</taxon>
        <taxon>Colletotrichum spaethianum species complex</taxon>
    </lineage>
</organism>
<protein>
    <recommendedName>
        <fullName evidence="5">Peptidase C14 caspase domain-containing protein</fullName>
    </recommendedName>
</protein>
<feature type="domain" description="Peptidase C14 caspase" evidence="5">
    <location>
        <begin position="44"/>
        <end position="309"/>
    </location>
</feature>
<keyword evidence="3" id="KW-0378">Hydrolase</keyword>
<dbReference type="Gene3D" id="3.40.50.1460">
    <property type="match status" value="1"/>
</dbReference>
<evidence type="ECO:0000256" key="4">
    <source>
        <dbReference type="ARBA" id="ARBA00023145"/>
    </source>
</evidence>
<proteinExistence type="inferred from homology"/>
<evidence type="ECO:0000259" key="5">
    <source>
        <dbReference type="Pfam" id="PF00656"/>
    </source>
</evidence>
<keyword evidence="3" id="KW-0645">Protease</keyword>
<accession>A0A166RWT5</accession>
<dbReference type="GO" id="GO:0006915">
    <property type="term" value="P:apoptotic process"/>
    <property type="evidence" value="ECO:0007669"/>
    <property type="project" value="UniProtKB-KW"/>
</dbReference>
<dbReference type="GO" id="GO:0006508">
    <property type="term" value="P:proteolysis"/>
    <property type="evidence" value="ECO:0007669"/>
    <property type="project" value="InterPro"/>
</dbReference>
<comment type="similarity">
    <text evidence="1">Belongs to the peptidase C14B family.</text>
</comment>
<keyword evidence="4" id="KW-0865">Zymogen</keyword>
<dbReference type="PANTHER" id="PTHR48104">
    <property type="entry name" value="METACASPASE-4"/>
    <property type="match status" value="1"/>
</dbReference>
<evidence type="ECO:0000256" key="3">
    <source>
        <dbReference type="ARBA" id="ARBA00022807"/>
    </source>
</evidence>
<dbReference type="InterPro" id="IPR011600">
    <property type="entry name" value="Pept_C14_caspase"/>
</dbReference>
<name>A0A166RWT5_COLIC</name>
<dbReference type="Proteomes" id="UP000076584">
    <property type="component" value="Unassembled WGS sequence"/>
</dbReference>
<gene>
    <name evidence="6" type="ORF">CI238_10755</name>
</gene>
<sequence length="857" mass="94024">LSDPFAAPKHTSILRCCLLRCIVSLVITQLLPLFASQRPITMPKFALLIGSPYGDLQGSSVDVERIANFLEKRGNFTITRCCDGDATLHGIRSAWRGLIGKLSKGDTVVIFYSGHGGLVEAPKLPDGDRSRGHGSLRQYQFLVPIDYGKSVEGDFRGLLDVEISHLLRDTTNKTPNVTLILDCCHAGRMARNPIFGDKARVKRLKEVQHADIARVIERLNKQGFLVGETALQGNEDAIRIAAAATEETAWEVRNEEGQWSGVLTDALICALEEAKESQVSWRTTFARVNELVGTTFPQQHPQVEGPETRRHFSLETITSLALTIDMEEDEVVIQGGRVTGVRERNVYNVVPFGSDIDDEKSWIGEATVTDLVGFKARVDWKPRPNVTGIPKEGALAVLWKEALYEWPVGVPKAVPELWSTVQASKFLRPKKAGVDRSSLADFDYDDGVVVLRTSNGVEIASVETDSQQPSAGNFETIVKKAETLAKGQHLLGLGIENRDDLLHHNVQLEVGRVINGEARPISTDGSGILTEGDRVYVSVHNPGPNKVHVQVFSVNISGEVFLLEASTSPLGRMLGPSDSHTFGRNQFKSRLQGISLVWPESVPKSQTIGERLICIVTSAPVDLRHLVTGKPPAAPKDAGSSALEKLTARLSSGIPKQLSDVNQGAHICYDKIEVPYSISRLEIRSSELPELGPDDDADRSNDVPSHLAQRGVYTTLVRTLRKVPAFLWVVNEHDEEITVVVAKYRPNRLLKGVGINASATGGGLNYETAMFVSPATKKVLRPPGDETPAAARFPLWTRSEKYGVITVFCGPDKRLFIENDQVPIGSTVYFRKEPNLRIVAYDGTEISCDTPHHPESL</sequence>
<dbReference type="EMBL" id="LFIW01002472">
    <property type="protein sequence ID" value="KZL69873.1"/>
    <property type="molecule type" value="Genomic_DNA"/>
</dbReference>
<comment type="caution">
    <text evidence="6">The sequence shown here is derived from an EMBL/GenBank/DDBJ whole genome shotgun (WGS) entry which is preliminary data.</text>
</comment>
<evidence type="ECO:0000256" key="2">
    <source>
        <dbReference type="ARBA" id="ARBA00022703"/>
    </source>
</evidence>
<dbReference type="GO" id="GO:0004197">
    <property type="term" value="F:cysteine-type endopeptidase activity"/>
    <property type="evidence" value="ECO:0007669"/>
    <property type="project" value="InterPro"/>
</dbReference>
<keyword evidence="3" id="KW-0788">Thiol protease</keyword>
<dbReference type="SUPFAM" id="SSF52129">
    <property type="entry name" value="Caspase-like"/>
    <property type="match status" value="1"/>
</dbReference>
<keyword evidence="2" id="KW-0053">Apoptosis</keyword>
<dbReference type="Pfam" id="PF00656">
    <property type="entry name" value="Peptidase_C14"/>
    <property type="match status" value="1"/>
</dbReference>
<dbReference type="PANTHER" id="PTHR48104:SF30">
    <property type="entry name" value="METACASPASE-1"/>
    <property type="match status" value="1"/>
</dbReference>
<dbReference type="GO" id="GO:0005737">
    <property type="term" value="C:cytoplasm"/>
    <property type="evidence" value="ECO:0007669"/>
    <property type="project" value="TreeGrafter"/>
</dbReference>
<dbReference type="InterPro" id="IPR050452">
    <property type="entry name" value="Metacaspase"/>
</dbReference>
<feature type="non-terminal residue" evidence="6">
    <location>
        <position position="1"/>
    </location>
</feature>